<feature type="region of interest" description="Disordered" evidence="1">
    <location>
        <begin position="156"/>
        <end position="191"/>
    </location>
</feature>
<dbReference type="EMBL" id="JAINUG010000045">
    <property type="protein sequence ID" value="KAJ8406116.1"/>
    <property type="molecule type" value="Genomic_DNA"/>
</dbReference>
<keyword evidence="3" id="KW-1185">Reference proteome</keyword>
<name>A0AAD7SQY3_9TELE</name>
<dbReference type="Proteomes" id="UP001221898">
    <property type="component" value="Unassembled WGS sequence"/>
</dbReference>
<evidence type="ECO:0000313" key="3">
    <source>
        <dbReference type="Proteomes" id="UP001221898"/>
    </source>
</evidence>
<feature type="region of interest" description="Disordered" evidence="1">
    <location>
        <begin position="117"/>
        <end position="137"/>
    </location>
</feature>
<feature type="region of interest" description="Disordered" evidence="1">
    <location>
        <begin position="23"/>
        <end position="67"/>
    </location>
</feature>
<reference evidence="2" key="1">
    <citation type="journal article" date="2023" name="Science">
        <title>Genome structures resolve the early diversification of teleost fishes.</title>
        <authorList>
            <person name="Parey E."/>
            <person name="Louis A."/>
            <person name="Montfort J."/>
            <person name="Bouchez O."/>
            <person name="Roques C."/>
            <person name="Iampietro C."/>
            <person name="Lluch J."/>
            <person name="Castinel A."/>
            <person name="Donnadieu C."/>
            <person name="Desvignes T."/>
            <person name="Floi Bucao C."/>
            <person name="Jouanno E."/>
            <person name="Wen M."/>
            <person name="Mejri S."/>
            <person name="Dirks R."/>
            <person name="Jansen H."/>
            <person name="Henkel C."/>
            <person name="Chen W.J."/>
            <person name="Zahm M."/>
            <person name="Cabau C."/>
            <person name="Klopp C."/>
            <person name="Thompson A.W."/>
            <person name="Robinson-Rechavi M."/>
            <person name="Braasch I."/>
            <person name="Lecointre G."/>
            <person name="Bobe J."/>
            <person name="Postlethwait J.H."/>
            <person name="Berthelot C."/>
            <person name="Roest Crollius H."/>
            <person name="Guiguen Y."/>
        </authorList>
    </citation>
    <scope>NUCLEOTIDE SEQUENCE</scope>
    <source>
        <strain evidence="2">NC1722</strain>
    </source>
</reference>
<evidence type="ECO:0000313" key="2">
    <source>
        <dbReference type="EMBL" id="KAJ8406116.1"/>
    </source>
</evidence>
<proteinExistence type="predicted"/>
<organism evidence="2 3">
    <name type="scientific">Aldrovandia affinis</name>
    <dbReference type="NCBI Taxonomy" id="143900"/>
    <lineage>
        <taxon>Eukaryota</taxon>
        <taxon>Metazoa</taxon>
        <taxon>Chordata</taxon>
        <taxon>Craniata</taxon>
        <taxon>Vertebrata</taxon>
        <taxon>Euteleostomi</taxon>
        <taxon>Actinopterygii</taxon>
        <taxon>Neopterygii</taxon>
        <taxon>Teleostei</taxon>
        <taxon>Notacanthiformes</taxon>
        <taxon>Halosauridae</taxon>
        <taxon>Aldrovandia</taxon>
    </lineage>
</organism>
<comment type="caution">
    <text evidence="2">The sequence shown here is derived from an EMBL/GenBank/DDBJ whole genome shotgun (WGS) entry which is preliminary data.</text>
</comment>
<sequence>MRKQKEDERRTLCANAALNQLEPVHLRETHGRQRPSSALKESGAEIQLHSSFHRSKNRKESPEREGTLRGKVTVCLRICQSEDASTCGATPRLSLSRTPGEQKLAVTAAPSVVARVFPPRRHSEERSSSPNRGFLFKPERLFAVPPSDLEIEAVRRGEMRKLARDRSSGRPTQGRRDRACSWDQKPQPPSR</sequence>
<feature type="compositionally biased region" description="Basic and acidic residues" evidence="1">
    <location>
        <begin position="58"/>
        <end position="67"/>
    </location>
</feature>
<evidence type="ECO:0000256" key="1">
    <source>
        <dbReference type="SAM" id="MobiDB-lite"/>
    </source>
</evidence>
<feature type="compositionally biased region" description="Basic and acidic residues" evidence="1">
    <location>
        <begin position="156"/>
        <end position="180"/>
    </location>
</feature>
<protein>
    <submittedName>
        <fullName evidence="2">Uncharacterized protein</fullName>
    </submittedName>
</protein>
<accession>A0AAD7SQY3</accession>
<dbReference type="AlphaFoldDB" id="A0AAD7SQY3"/>
<gene>
    <name evidence="2" type="ORF">AAFF_G00310040</name>
</gene>